<keyword evidence="1" id="KW-0732">Signal</keyword>
<keyword evidence="3" id="KW-1185">Reference proteome</keyword>
<feature type="chain" id="PRO_5042822242" evidence="1">
    <location>
        <begin position="20"/>
        <end position="198"/>
    </location>
</feature>
<accession>A0AAN6V7X1</accession>
<name>A0AAN6V7X1_9PEZI</name>
<dbReference type="EMBL" id="MU853562">
    <property type="protein sequence ID" value="KAK4146367.1"/>
    <property type="molecule type" value="Genomic_DNA"/>
</dbReference>
<evidence type="ECO:0000313" key="2">
    <source>
        <dbReference type="EMBL" id="KAK4146367.1"/>
    </source>
</evidence>
<proteinExistence type="predicted"/>
<sequence>MHLTTAFTILTSTAASVSAAALTPKGTAAEATDGKFNLRALRPGGPIDMKFINASKDKLWLSLPEDKHDEQCNGGELTAGAAVLFVQDQQLFLYGGETDSHQQVAIDLSPEGHGRLLYFNELNGKPNPRAEIYGWSTPSDGQLLASQYGNFLACAEDDGTYSVYVTRETPGADLKCFQFDATAVSQSNAVPCTYSSEV</sequence>
<evidence type="ECO:0000256" key="1">
    <source>
        <dbReference type="SAM" id="SignalP"/>
    </source>
</evidence>
<dbReference type="RefSeq" id="XP_062639738.1">
    <property type="nucleotide sequence ID" value="XM_062779727.1"/>
</dbReference>
<reference evidence="2" key="2">
    <citation type="submission" date="2023-05" db="EMBL/GenBank/DDBJ databases">
        <authorList>
            <consortium name="Lawrence Berkeley National Laboratory"/>
            <person name="Steindorff A."/>
            <person name="Hensen N."/>
            <person name="Bonometti L."/>
            <person name="Westerberg I."/>
            <person name="Brannstrom I.O."/>
            <person name="Guillou S."/>
            <person name="Cros-Aarteil S."/>
            <person name="Calhoun S."/>
            <person name="Haridas S."/>
            <person name="Kuo A."/>
            <person name="Mondo S."/>
            <person name="Pangilinan J."/>
            <person name="Riley R."/>
            <person name="Labutti K."/>
            <person name="Andreopoulos B."/>
            <person name="Lipzen A."/>
            <person name="Chen C."/>
            <person name="Yanf M."/>
            <person name="Daum C."/>
            <person name="Ng V."/>
            <person name="Clum A."/>
            <person name="Ohm R."/>
            <person name="Martin F."/>
            <person name="Silar P."/>
            <person name="Natvig D."/>
            <person name="Lalanne C."/>
            <person name="Gautier V."/>
            <person name="Ament-Velasquez S.L."/>
            <person name="Kruys A."/>
            <person name="Hutchinson M.I."/>
            <person name="Powell A.J."/>
            <person name="Barry K."/>
            <person name="Miller A.N."/>
            <person name="Grigoriev I.V."/>
            <person name="Debuchy R."/>
            <person name="Gladieux P."/>
            <person name="Thoren M.H."/>
            <person name="Johannesson H."/>
        </authorList>
    </citation>
    <scope>NUCLEOTIDE SEQUENCE</scope>
    <source>
        <strain evidence="2">CBS 141.50</strain>
    </source>
</reference>
<dbReference type="AlphaFoldDB" id="A0AAN6V7X1"/>
<evidence type="ECO:0000313" key="3">
    <source>
        <dbReference type="Proteomes" id="UP001302676"/>
    </source>
</evidence>
<gene>
    <name evidence="2" type="ORF">C8A04DRAFT_25877</name>
</gene>
<dbReference type="GeneID" id="87816340"/>
<protein>
    <submittedName>
        <fullName evidence="2">Uncharacterized protein</fullName>
    </submittedName>
</protein>
<organism evidence="2 3">
    <name type="scientific">Dichotomopilus funicola</name>
    <dbReference type="NCBI Taxonomy" id="1934379"/>
    <lineage>
        <taxon>Eukaryota</taxon>
        <taxon>Fungi</taxon>
        <taxon>Dikarya</taxon>
        <taxon>Ascomycota</taxon>
        <taxon>Pezizomycotina</taxon>
        <taxon>Sordariomycetes</taxon>
        <taxon>Sordariomycetidae</taxon>
        <taxon>Sordariales</taxon>
        <taxon>Chaetomiaceae</taxon>
        <taxon>Dichotomopilus</taxon>
    </lineage>
</organism>
<dbReference type="Proteomes" id="UP001302676">
    <property type="component" value="Unassembled WGS sequence"/>
</dbReference>
<comment type="caution">
    <text evidence="2">The sequence shown here is derived from an EMBL/GenBank/DDBJ whole genome shotgun (WGS) entry which is preliminary data.</text>
</comment>
<reference evidence="2" key="1">
    <citation type="journal article" date="2023" name="Mol. Phylogenet. Evol.">
        <title>Genome-scale phylogeny and comparative genomics of the fungal order Sordariales.</title>
        <authorList>
            <person name="Hensen N."/>
            <person name="Bonometti L."/>
            <person name="Westerberg I."/>
            <person name="Brannstrom I.O."/>
            <person name="Guillou S."/>
            <person name="Cros-Aarteil S."/>
            <person name="Calhoun S."/>
            <person name="Haridas S."/>
            <person name="Kuo A."/>
            <person name="Mondo S."/>
            <person name="Pangilinan J."/>
            <person name="Riley R."/>
            <person name="LaButti K."/>
            <person name="Andreopoulos B."/>
            <person name="Lipzen A."/>
            <person name="Chen C."/>
            <person name="Yan M."/>
            <person name="Daum C."/>
            <person name="Ng V."/>
            <person name="Clum A."/>
            <person name="Steindorff A."/>
            <person name="Ohm R.A."/>
            <person name="Martin F."/>
            <person name="Silar P."/>
            <person name="Natvig D.O."/>
            <person name="Lalanne C."/>
            <person name="Gautier V."/>
            <person name="Ament-Velasquez S.L."/>
            <person name="Kruys A."/>
            <person name="Hutchinson M.I."/>
            <person name="Powell A.J."/>
            <person name="Barry K."/>
            <person name="Miller A.N."/>
            <person name="Grigoriev I.V."/>
            <person name="Debuchy R."/>
            <person name="Gladieux P."/>
            <person name="Hiltunen Thoren M."/>
            <person name="Johannesson H."/>
        </authorList>
    </citation>
    <scope>NUCLEOTIDE SEQUENCE</scope>
    <source>
        <strain evidence="2">CBS 141.50</strain>
    </source>
</reference>
<feature type="signal peptide" evidence="1">
    <location>
        <begin position="1"/>
        <end position="19"/>
    </location>
</feature>